<accession>A0A244CVT0</accession>
<dbReference type="AlphaFoldDB" id="A0A244CVT0"/>
<evidence type="ECO:0000256" key="1">
    <source>
        <dbReference type="SAM" id="SignalP"/>
    </source>
</evidence>
<feature type="chain" id="PRO_5013145552" description="Type IV pilus biogenesis protein PilP" evidence="1">
    <location>
        <begin position="21"/>
        <end position="178"/>
    </location>
</feature>
<evidence type="ECO:0000313" key="3">
    <source>
        <dbReference type="Proteomes" id="UP000194841"/>
    </source>
</evidence>
<comment type="caution">
    <text evidence="2">The sequence shown here is derived from an EMBL/GenBank/DDBJ whole genome shotgun (WGS) entry which is preliminary data.</text>
</comment>
<reference evidence="2 3" key="1">
    <citation type="submission" date="2017-02" db="EMBL/GenBank/DDBJ databases">
        <title>Pseudoalteromonas ulvae TC14 Genome.</title>
        <authorList>
            <person name="Molmeret M."/>
        </authorList>
    </citation>
    <scope>NUCLEOTIDE SEQUENCE [LARGE SCALE GENOMIC DNA]</scope>
    <source>
        <strain evidence="2">TC14</strain>
    </source>
</reference>
<evidence type="ECO:0008006" key="4">
    <source>
        <dbReference type="Google" id="ProtNLM"/>
    </source>
</evidence>
<gene>
    <name evidence="2" type="ORF">B1199_05920</name>
</gene>
<sequence>MKKIILSLSALYLCSTSVFASTAIEDCRTVENDLHRLMCYDTAIDALNKKQVAAAPVAQAKNVAPTTTQAPQVKVAPTNPEQEVVANSATNTEFGLEHKNIGKDGDSQELVSIISTVNKAPRGELILTLDNGQVWRQLGTDSFRVKAGQTVIISRGAFNSFLLRLEDKNKSIRVKRTS</sequence>
<protein>
    <recommendedName>
        <fullName evidence="4">Type IV pilus biogenesis protein PilP</fullName>
    </recommendedName>
</protein>
<organism evidence="2 3">
    <name type="scientific">Pseudoalteromonas ulvae</name>
    <dbReference type="NCBI Taxonomy" id="107327"/>
    <lineage>
        <taxon>Bacteria</taxon>
        <taxon>Pseudomonadati</taxon>
        <taxon>Pseudomonadota</taxon>
        <taxon>Gammaproteobacteria</taxon>
        <taxon>Alteromonadales</taxon>
        <taxon>Pseudoalteromonadaceae</taxon>
        <taxon>Pseudoalteromonas</taxon>
    </lineage>
</organism>
<name>A0A244CVT0_PSEDV</name>
<feature type="signal peptide" evidence="1">
    <location>
        <begin position="1"/>
        <end position="20"/>
    </location>
</feature>
<dbReference type="Proteomes" id="UP000194841">
    <property type="component" value="Unassembled WGS sequence"/>
</dbReference>
<keyword evidence="3" id="KW-1185">Reference proteome</keyword>
<dbReference type="EMBL" id="MWPV01000001">
    <property type="protein sequence ID" value="OUL59747.1"/>
    <property type="molecule type" value="Genomic_DNA"/>
</dbReference>
<proteinExistence type="predicted"/>
<dbReference type="OrthoDB" id="4750212at2"/>
<evidence type="ECO:0000313" key="2">
    <source>
        <dbReference type="EMBL" id="OUL59747.1"/>
    </source>
</evidence>
<keyword evidence="1" id="KW-0732">Signal</keyword>
<dbReference type="RefSeq" id="WP_086743137.1">
    <property type="nucleotide sequence ID" value="NZ_MWPV01000001.1"/>
</dbReference>